<keyword evidence="3" id="KW-1185">Reference proteome</keyword>
<proteinExistence type="predicted"/>
<dbReference type="AlphaFoldDB" id="A0A8J3GGL1"/>
<evidence type="ECO:0000313" key="3">
    <source>
        <dbReference type="Proteomes" id="UP000641137"/>
    </source>
</evidence>
<dbReference type="EMBL" id="BMZO01000002">
    <property type="protein sequence ID" value="GHC66041.1"/>
    <property type="molecule type" value="Genomic_DNA"/>
</dbReference>
<gene>
    <name evidence="2" type="ORF">GCM10010136_09170</name>
</gene>
<sequence length="96" mass="10687">MSFLKRLFGGGEAKPAALKEHRGDPVEYNGFTIIPTPFNEGGQHQVCALITKEVSGEMKKHRLIRADKFPSLDDAIAVSTRKAQQMIDEQGESIFR</sequence>
<evidence type="ECO:0000256" key="1">
    <source>
        <dbReference type="SAM" id="MobiDB-lite"/>
    </source>
</evidence>
<reference evidence="2" key="2">
    <citation type="submission" date="2020-09" db="EMBL/GenBank/DDBJ databases">
        <authorList>
            <person name="Sun Q."/>
            <person name="Kim S."/>
        </authorList>
    </citation>
    <scope>NUCLEOTIDE SEQUENCE</scope>
    <source>
        <strain evidence="2">KCTC 42097</strain>
    </source>
</reference>
<name>A0A8J3GGL1_9HYPH</name>
<dbReference type="InterPro" id="IPR018772">
    <property type="entry name" value="Transcription_activator_HlyU"/>
</dbReference>
<dbReference type="Proteomes" id="UP000641137">
    <property type="component" value="Unassembled WGS sequence"/>
</dbReference>
<evidence type="ECO:0000313" key="2">
    <source>
        <dbReference type="EMBL" id="GHC66041.1"/>
    </source>
</evidence>
<accession>A0A8J3GGL1</accession>
<evidence type="ECO:0008006" key="4">
    <source>
        <dbReference type="Google" id="ProtNLM"/>
    </source>
</evidence>
<feature type="region of interest" description="Disordered" evidence="1">
    <location>
        <begin position="1"/>
        <end position="21"/>
    </location>
</feature>
<protein>
    <recommendedName>
        <fullName evidence="4">Transcriptional activator HlyU</fullName>
    </recommendedName>
</protein>
<dbReference type="RefSeq" id="WP_189488314.1">
    <property type="nucleotide sequence ID" value="NZ_BMZO01000002.1"/>
</dbReference>
<reference evidence="2" key="1">
    <citation type="journal article" date="2014" name="Int. J. Syst. Evol. Microbiol.">
        <title>Complete genome sequence of Corynebacterium casei LMG S-19264T (=DSM 44701T), isolated from a smear-ripened cheese.</title>
        <authorList>
            <consortium name="US DOE Joint Genome Institute (JGI-PGF)"/>
            <person name="Walter F."/>
            <person name="Albersmeier A."/>
            <person name="Kalinowski J."/>
            <person name="Ruckert C."/>
        </authorList>
    </citation>
    <scope>NUCLEOTIDE SEQUENCE</scope>
    <source>
        <strain evidence="2">KCTC 42097</strain>
    </source>
</reference>
<dbReference type="Pfam" id="PF10115">
    <property type="entry name" value="HlyU"/>
    <property type="match status" value="1"/>
</dbReference>
<organism evidence="2 3">
    <name type="scientific">Limoniibacter endophyticus</name>
    <dbReference type="NCBI Taxonomy" id="1565040"/>
    <lineage>
        <taxon>Bacteria</taxon>
        <taxon>Pseudomonadati</taxon>
        <taxon>Pseudomonadota</taxon>
        <taxon>Alphaproteobacteria</taxon>
        <taxon>Hyphomicrobiales</taxon>
        <taxon>Bartonellaceae</taxon>
        <taxon>Limoniibacter</taxon>
    </lineage>
</organism>
<comment type="caution">
    <text evidence="2">The sequence shown here is derived from an EMBL/GenBank/DDBJ whole genome shotgun (WGS) entry which is preliminary data.</text>
</comment>